<dbReference type="GO" id="GO:0046872">
    <property type="term" value="F:metal ion binding"/>
    <property type="evidence" value="ECO:0007669"/>
    <property type="project" value="UniProtKB-UniRule"/>
</dbReference>
<proteinExistence type="inferred from homology"/>
<feature type="disulfide bond" evidence="19">
    <location>
        <begin position="225"/>
        <end position="250"/>
    </location>
</feature>
<dbReference type="FunFam" id="1.10.420.10:FF:000006">
    <property type="entry name" value="Peroxidase"/>
    <property type="match status" value="1"/>
</dbReference>
<protein>
    <recommendedName>
        <fullName evidence="4 20">Peroxidase</fullName>
        <ecNumber evidence="4 20">1.11.1.7</ecNumber>
    </recommendedName>
</protein>
<evidence type="ECO:0000256" key="8">
    <source>
        <dbReference type="ARBA" id="ARBA00022723"/>
    </source>
</evidence>
<keyword evidence="13" id="KW-0325">Glycoprotein</keyword>
<feature type="binding site" evidence="17">
    <location>
        <position position="263"/>
    </location>
    <ligand>
        <name>Ca(2+)</name>
        <dbReference type="ChEBI" id="CHEBI:29108"/>
        <label>2</label>
    </ligand>
</feature>
<dbReference type="PANTHER" id="PTHR31388:SF247">
    <property type="entry name" value="PEROXIDASE"/>
    <property type="match status" value="1"/>
</dbReference>
<dbReference type="InterPro" id="IPR002016">
    <property type="entry name" value="Haem_peroxidase"/>
</dbReference>
<dbReference type="Proteomes" id="UP000823388">
    <property type="component" value="Chromosome 4K"/>
</dbReference>
<comment type="function">
    <text evidence="20">Removal of H(2)O(2), oxidation of toxic reductants, biosynthesis and degradation of lignin, suberization, auxin catabolism, response to environmental stresses such as wounding, pathogen attack and oxidative stress.</text>
</comment>
<dbReference type="PROSITE" id="PS00436">
    <property type="entry name" value="PEROXIDASE_2"/>
    <property type="match status" value="1"/>
</dbReference>
<feature type="binding site" evidence="17">
    <location>
        <position position="271"/>
    </location>
    <ligand>
        <name>Ca(2+)</name>
        <dbReference type="ChEBI" id="CHEBI:29108"/>
        <label>2</label>
    </ligand>
</feature>
<keyword evidence="8 17" id="KW-0479">Metal-binding</keyword>
<dbReference type="SUPFAM" id="SSF48113">
    <property type="entry name" value="Heme-dependent peroxidases"/>
    <property type="match status" value="1"/>
</dbReference>
<evidence type="ECO:0000259" key="21">
    <source>
        <dbReference type="PROSITE" id="PS50873"/>
    </source>
</evidence>
<feature type="chain" id="PRO_5035966218" description="Peroxidase" evidence="20">
    <location>
        <begin position="24"/>
        <end position="343"/>
    </location>
</feature>
<dbReference type="InterPro" id="IPR019793">
    <property type="entry name" value="Peroxidases_heam-ligand_BS"/>
</dbReference>
<feature type="binding site" evidence="17">
    <location>
        <position position="66"/>
    </location>
    <ligand>
        <name>Ca(2+)</name>
        <dbReference type="ChEBI" id="CHEBI:29108"/>
        <label>1</label>
    </ligand>
</feature>
<dbReference type="PANTHER" id="PTHR31388">
    <property type="entry name" value="PEROXIDASE 72-RELATED"/>
    <property type="match status" value="1"/>
</dbReference>
<evidence type="ECO:0000256" key="10">
    <source>
        <dbReference type="ARBA" id="ARBA00023002"/>
    </source>
</evidence>
<feature type="binding site" evidence="17">
    <location>
        <position position="266"/>
    </location>
    <ligand>
        <name>Ca(2+)</name>
        <dbReference type="ChEBI" id="CHEBI:29108"/>
        <label>2</label>
    </ligand>
</feature>
<evidence type="ECO:0000256" key="2">
    <source>
        <dbReference type="ARBA" id="ARBA00004613"/>
    </source>
</evidence>
<dbReference type="InterPro" id="IPR000823">
    <property type="entry name" value="Peroxidase_pln"/>
</dbReference>
<reference evidence="22" key="1">
    <citation type="submission" date="2020-05" db="EMBL/GenBank/DDBJ databases">
        <title>WGS assembly of Panicum virgatum.</title>
        <authorList>
            <person name="Lovell J.T."/>
            <person name="Jenkins J."/>
            <person name="Shu S."/>
            <person name="Juenger T.E."/>
            <person name="Schmutz J."/>
        </authorList>
    </citation>
    <scope>NUCLEOTIDE SEQUENCE</scope>
    <source>
        <strain evidence="22">AP13</strain>
    </source>
</reference>
<comment type="cofactor">
    <cofactor evidence="17 20">
        <name>Ca(2+)</name>
        <dbReference type="ChEBI" id="CHEBI:29108"/>
    </cofactor>
    <text evidence="17 20">Binds 2 calcium ions per subunit.</text>
</comment>
<feature type="binding site" evidence="17">
    <location>
        <position position="113"/>
    </location>
    <ligand>
        <name>Ca(2+)</name>
        <dbReference type="ChEBI" id="CHEBI:29108"/>
        <label>1</label>
    </ligand>
</feature>
<keyword evidence="6 20" id="KW-0575">Peroxidase</keyword>
<evidence type="ECO:0000256" key="16">
    <source>
        <dbReference type="PIRSR" id="PIRSR600823-2"/>
    </source>
</evidence>
<gene>
    <name evidence="22" type="ORF">PVAP13_4KG373500</name>
</gene>
<evidence type="ECO:0000256" key="4">
    <source>
        <dbReference type="ARBA" id="ARBA00012313"/>
    </source>
</evidence>
<dbReference type="PROSITE" id="PS50873">
    <property type="entry name" value="PEROXIDASE_4"/>
    <property type="match status" value="1"/>
</dbReference>
<evidence type="ECO:0000256" key="17">
    <source>
        <dbReference type="PIRSR" id="PIRSR600823-3"/>
    </source>
</evidence>
<evidence type="ECO:0000256" key="19">
    <source>
        <dbReference type="PIRSR" id="PIRSR600823-5"/>
    </source>
</evidence>
<evidence type="ECO:0000256" key="18">
    <source>
        <dbReference type="PIRSR" id="PIRSR600823-4"/>
    </source>
</evidence>
<dbReference type="InterPro" id="IPR019794">
    <property type="entry name" value="Peroxidases_AS"/>
</dbReference>
<dbReference type="PRINTS" id="PR00461">
    <property type="entry name" value="PLPEROXIDASE"/>
</dbReference>
<comment type="catalytic activity">
    <reaction evidence="1 20">
        <text>2 a phenolic donor + H2O2 = 2 a phenolic radical donor + 2 H2O</text>
        <dbReference type="Rhea" id="RHEA:56136"/>
        <dbReference type="ChEBI" id="CHEBI:15377"/>
        <dbReference type="ChEBI" id="CHEBI:16240"/>
        <dbReference type="ChEBI" id="CHEBI:139520"/>
        <dbReference type="ChEBI" id="CHEBI:139521"/>
        <dbReference type="EC" id="1.11.1.7"/>
    </reaction>
</comment>
<keyword evidence="9 17" id="KW-0106">Calcium</keyword>
<evidence type="ECO:0000256" key="5">
    <source>
        <dbReference type="ARBA" id="ARBA00022525"/>
    </source>
</evidence>
<keyword evidence="23" id="KW-1185">Reference proteome</keyword>
<evidence type="ECO:0000256" key="6">
    <source>
        <dbReference type="ARBA" id="ARBA00022559"/>
    </source>
</evidence>
<dbReference type="InterPro" id="IPR033905">
    <property type="entry name" value="Secretory_peroxidase"/>
</dbReference>
<feature type="active site" description="Proton acceptor" evidence="15">
    <location>
        <position position="65"/>
    </location>
</feature>
<name>A0A8T0TQD5_PANVG</name>
<dbReference type="GO" id="GO:0042744">
    <property type="term" value="P:hydrogen peroxide catabolic process"/>
    <property type="evidence" value="ECO:0007669"/>
    <property type="project" value="UniProtKB-KW"/>
</dbReference>
<keyword evidence="14 20" id="KW-0376">Hydrogen peroxide</keyword>
<evidence type="ECO:0000313" key="23">
    <source>
        <dbReference type="Proteomes" id="UP000823388"/>
    </source>
</evidence>
<dbReference type="InterPro" id="IPR010255">
    <property type="entry name" value="Haem_peroxidase_sf"/>
</dbReference>
<evidence type="ECO:0000256" key="14">
    <source>
        <dbReference type="ARBA" id="ARBA00023324"/>
    </source>
</evidence>
<evidence type="ECO:0000256" key="13">
    <source>
        <dbReference type="ARBA" id="ARBA00023180"/>
    </source>
</evidence>
<organism evidence="22 23">
    <name type="scientific">Panicum virgatum</name>
    <name type="common">Blackwell switchgrass</name>
    <dbReference type="NCBI Taxonomy" id="38727"/>
    <lineage>
        <taxon>Eukaryota</taxon>
        <taxon>Viridiplantae</taxon>
        <taxon>Streptophyta</taxon>
        <taxon>Embryophyta</taxon>
        <taxon>Tracheophyta</taxon>
        <taxon>Spermatophyta</taxon>
        <taxon>Magnoliopsida</taxon>
        <taxon>Liliopsida</taxon>
        <taxon>Poales</taxon>
        <taxon>Poaceae</taxon>
        <taxon>PACMAD clade</taxon>
        <taxon>Panicoideae</taxon>
        <taxon>Panicodae</taxon>
        <taxon>Paniceae</taxon>
        <taxon>Panicinae</taxon>
        <taxon>Panicum</taxon>
        <taxon>Panicum sect. Hiantes</taxon>
    </lineage>
</organism>
<dbReference type="GO" id="GO:0140825">
    <property type="term" value="F:lactoperoxidase activity"/>
    <property type="evidence" value="ECO:0007669"/>
    <property type="project" value="UniProtKB-EC"/>
</dbReference>
<feature type="binding site" evidence="17">
    <location>
        <position position="97"/>
    </location>
    <ligand>
        <name>Ca(2+)</name>
        <dbReference type="ChEBI" id="CHEBI:29108"/>
        <label>1</label>
    </ligand>
</feature>
<keyword evidence="7 20" id="KW-0349">Heme</keyword>
<keyword evidence="5 20" id="KW-0964">Secreted</keyword>
<feature type="binding site" description="axial binding residue" evidence="17">
    <location>
        <position position="218"/>
    </location>
    <ligand>
        <name>heme b</name>
        <dbReference type="ChEBI" id="CHEBI:60344"/>
    </ligand>
    <ligandPart>
        <name>Fe</name>
        <dbReference type="ChEBI" id="CHEBI:18248"/>
    </ligandPart>
</feature>
<keyword evidence="20" id="KW-0732">Signal</keyword>
<evidence type="ECO:0000256" key="12">
    <source>
        <dbReference type="ARBA" id="ARBA00023157"/>
    </source>
</evidence>
<feature type="domain" description="Plant heme peroxidase family profile" evidence="21">
    <location>
        <begin position="24"/>
        <end position="343"/>
    </location>
</feature>
<dbReference type="GO" id="GO:0005576">
    <property type="term" value="C:extracellular region"/>
    <property type="evidence" value="ECO:0007669"/>
    <property type="project" value="UniProtKB-SubCell"/>
</dbReference>
<sequence>MASHKPLACSVLAFFFAASLASAQLTANFYDKSCPNALYTIQTAVRSAVAKENRMGASLLRLHFHDCFVNASVTKSADSFILTFSGLFNMEKLKIQGCDGSVLLDDTPTFTGEKTAVPNNNSLRGFDVIDSIKAQIEGICPQVVSCADILAVAARDSVVALGGPTWVVNQGRRDSTTASLDAANNDIPAPTLDLSDLTKLFSNKGLSTTDMIALSGGHTIGQARCVNFRNRIYSETNIDTSLVTSLKSNCPNNTGDNNISPLDASTPYVFDNFYYKNLLNKKGVLHSDQQLFNGGSADSQTTTYSSNMAKFFTDFSAAMVKMSNISPLTGSSGQIRRNCRKVN</sequence>
<dbReference type="EC" id="1.11.1.7" evidence="4 20"/>
<keyword evidence="12 19" id="KW-1015">Disulfide bond</keyword>
<feature type="disulfide bond" evidence="19">
    <location>
        <begin position="34"/>
        <end position="140"/>
    </location>
</feature>
<evidence type="ECO:0000256" key="9">
    <source>
        <dbReference type="ARBA" id="ARBA00022837"/>
    </source>
</evidence>
<keyword evidence="11 17" id="KW-0408">Iron</keyword>
<feature type="binding site" evidence="17">
    <location>
        <position position="101"/>
    </location>
    <ligand>
        <name>Ca(2+)</name>
        <dbReference type="ChEBI" id="CHEBI:29108"/>
        <label>1</label>
    </ligand>
</feature>
<evidence type="ECO:0000256" key="20">
    <source>
        <dbReference type="RuleBase" id="RU362060"/>
    </source>
</evidence>
<comment type="similarity">
    <text evidence="20">Belongs to the peroxidase family. Classical plant (class III) peroxidase subfamily.</text>
</comment>
<feature type="binding site" evidence="16">
    <location>
        <position position="188"/>
    </location>
    <ligand>
        <name>substrate</name>
    </ligand>
</feature>
<dbReference type="Pfam" id="PF00141">
    <property type="entry name" value="peroxidase"/>
    <property type="match status" value="1"/>
</dbReference>
<dbReference type="EMBL" id="CM029043">
    <property type="protein sequence ID" value="KAG2613060.1"/>
    <property type="molecule type" value="Genomic_DNA"/>
</dbReference>
<dbReference type="PROSITE" id="PS00435">
    <property type="entry name" value="PEROXIDASE_1"/>
    <property type="match status" value="1"/>
</dbReference>
<evidence type="ECO:0000256" key="3">
    <source>
        <dbReference type="ARBA" id="ARBA00006873"/>
    </source>
</evidence>
<comment type="cofactor">
    <cofactor evidence="17 20">
        <name>heme b</name>
        <dbReference type="ChEBI" id="CHEBI:60344"/>
    </cofactor>
    <text evidence="17 20">Binds 1 heme b (iron(II)-protoporphyrin IX) group per subunit.</text>
</comment>
<dbReference type="Gene3D" id="1.10.420.10">
    <property type="entry name" value="Peroxidase, domain 2"/>
    <property type="match status" value="1"/>
</dbReference>
<comment type="similarity">
    <text evidence="3">Belongs to the peroxidase family. Ascorbate peroxidase subfamily.</text>
</comment>
<evidence type="ECO:0000256" key="15">
    <source>
        <dbReference type="PIRSR" id="PIRSR600823-1"/>
    </source>
</evidence>
<keyword evidence="10 20" id="KW-0560">Oxidoreductase</keyword>
<feature type="binding site" evidence="17">
    <location>
        <position position="99"/>
    </location>
    <ligand>
        <name>Ca(2+)</name>
        <dbReference type="ChEBI" id="CHEBI:29108"/>
        <label>1</label>
    </ligand>
</feature>
<feature type="binding site" evidence="17">
    <location>
        <position position="69"/>
    </location>
    <ligand>
        <name>Ca(2+)</name>
        <dbReference type="ChEBI" id="CHEBI:29108"/>
        <label>1</label>
    </ligand>
</feature>
<dbReference type="Gene3D" id="1.10.520.10">
    <property type="match status" value="1"/>
</dbReference>
<dbReference type="PRINTS" id="PR00458">
    <property type="entry name" value="PEROXIDASE"/>
</dbReference>
<dbReference type="CDD" id="cd00693">
    <property type="entry name" value="secretory_peroxidase"/>
    <property type="match status" value="1"/>
</dbReference>
<feature type="site" description="Transition state stabilizer" evidence="18">
    <location>
        <position position="61"/>
    </location>
</feature>
<evidence type="ECO:0000313" key="22">
    <source>
        <dbReference type="EMBL" id="KAG2613060.1"/>
    </source>
</evidence>
<feature type="disulfide bond" evidence="19">
    <location>
        <begin position="146"/>
        <end position="339"/>
    </location>
</feature>
<dbReference type="GO" id="GO:0020037">
    <property type="term" value="F:heme binding"/>
    <property type="evidence" value="ECO:0007669"/>
    <property type="project" value="UniProtKB-UniRule"/>
</dbReference>
<evidence type="ECO:0000256" key="11">
    <source>
        <dbReference type="ARBA" id="ARBA00023004"/>
    </source>
</evidence>
<evidence type="ECO:0000256" key="1">
    <source>
        <dbReference type="ARBA" id="ARBA00000189"/>
    </source>
</evidence>
<comment type="subcellular location">
    <subcellularLocation>
        <location evidence="2 20">Secreted</location>
    </subcellularLocation>
</comment>
<comment type="caution">
    <text evidence="22">The sequence shown here is derived from an EMBL/GenBank/DDBJ whole genome shotgun (WGS) entry which is preliminary data.</text>
</comment>
<feature type="disulfide bond" evidence="19">
    <location>
        <begin position="67"/>
        <end position="98"/>
    </location>
</feature>
<feature type="binding site" evidence="17">
    <location>
        <position position="219"/>
    </location>
    <ligand>
        <name>Ca(2+)</name>
        <dbReference type="ChEBI" id="CHEBI:29108"/>
        <label>2</label>
    </ligand>
</feature>
<dbReference type="AlphaFoldDB" id="A0A8T0TQD5"/>
<accession>A0A8T0TQD5</accession>
<feature type="signal peptide" evidence="20">
    <location>
        <begin position="1"/>
        <end position="23"/>
    </location>
</feature>
<evidence type="ECO:0000256" key="7">
    <source>
        <dbReference type="ARBA" id="ARBA00022617"/>
    </source>
</evidence>
<dbReference type="GO" id="GO:0006979">
    <property type="term" value="P:response to oxidative stress"/>
    <property type="evidence" value="ECO:0007669"/>
    <property type="project" value="UniProtKB-UniRule"/>
</dbReference>